<comment type="caution">
    <text evidence="5">The sequence shown here is derived from an EMBL/GenBank/DDBJ whole genome shotgun (WGS) entry which is preliminary data.</text>
</comment>
<dbReference type="EMBL" id="CAUYUJ010000847">
    <property type="protein sequence ID" value="CAK0792819.1"/>
    <property type="molecule type" value="Genomic_DNA"/>
</dbReference>
<keyword evidence="2" id="KW-0472">Membrane</keyword>
<evidence type="ECO:0000259" key="4">
    <source>
        <dbReference type="PROSITE" id="PS50948"/>
    </source>
</evidence>
<gene>
    <name evidence="5" type="ORF">PCOR1329_LOCUS3295</name>
</gene>
<organism evidence="5 6">
    <name type="scientific">Prorocentrum cordatum</name>
    <dbReference type="NCBI Taxonomy" id="2364126"/>
    <lineage>
        <taxon>Eukaryota</taxon>
        <taxon>Sar</taxon>
        <taxon>Alveolata</taxon>
        <taxon>Dinophyceae</taxon>
        <taxon>Prorocentrales</taxon>
        <taxon>Prorocentraceae</taxon>
        <taxon>Prorocentrum</taxon>
    </lineage>
</organism>
<feature type="region of interest" description="Disordered" evidence="1">
    <location>
        <begin position="317"/>
        <end position="354"/>
    </location>
</feature>
<protein>
    <recommendedName>
        <fullName evidence="4">Apple domain-containing protein</fullName>
    </recommendedName>
</protein>
<proteinExistence type="predicted"/>
<keyword evidence="2" id="KW-1133">Transmembrane helix</keyword>
<feature type="signal peptide" evidence="3">
    <location>
        <begin position="1"/>
        <end position="28"/>
    </location>
</feature>
<keyword evidence="2" id="KW-0812">Transmembrane</keyword>
<sequence>MRGAQEEWMQRPCPALLCLLLPLSPVCADPPAADGAECLAWRGDGGCEGIRDEARCLGSRDGRPWRRWGGLALAGQPCAWCGGGSCTAQAGGALCMPHAWVRERVGITVANCSGHGTSAPHSAEGEYAAVAAAASVVAGGAQFEVAADGTRCGANASEDSDLFNKFYWTFTAASVARCESLCASRRYCTGYEYEASRGDCQLWWRSIDAVEQAPAGRACARRRPAGPAPAQERKDLRKDDPESALAGATAPLAGRTADTSADGGDGPAHVLDAAAAALRRGGPSRLAWLLMLSLLTLGMAATACFLALTPPEPATRGCAFSDEGSDGEQGAAGPLLQADGPEEHGVQRRGAEGAGFKLLPPPMLLRRLHDASWLYKPLASTEPMDFLGSVSPAGLAPAASWWQTPAAGAAAAGPPCVSSELAAVARAAAARGPPAAPGRAAPAAGVAESRRPGVPGVPAAASRAAPAREPSAAPGRAALAAMAPPPRSLAPVAAAEPVAGQAWAGRRASF</sequence>
<dbReference type="Proteomes" id="UP001189429">
    <property type="component" value="Unassembled WGS sequence"/>
</dbReference>
<keyword evidence="6" id="KW-1185">Reference proteome</keyword>
<feature type="chain" id="PRO_5045155181" description="Apple domain-containing protein" evidence="3">
    <location>
        <begin position="29"/>
        <end position="510"/>
    </location>
</feature>
<reference evidence="5" key="1">
    <citation type="submission" date="2023-10" db="EMBL/GenBank/DDBJ databases">
        <authorList>
            <person name="Chen Y."/>
            <person name="Shah S."/>
            <person name="Dougan E. K."/>
            <person name="Thang M."/>
            <person name="Chan C."/>
        </authorList>
    </citation>
    <scope>NUCLEOTIDE SEQUENCE [LARGE SCALE GENOMIC DNA]</scope>
</reference>
<dbReference type="Pfam" id="PF00024">
    <property type="entry name" value="PAN_1"/>
    <property type="match status" value="1"/>
</dbReference>
<feature type="region of interest" description="Disordered" evidence="1">
    <location>
        <begin position="218"/>
        <end position="242"/>
    </location>
</feature>
<feature type="compositionally biased region" description="Basic and acidic residues" evidence="1">
    <location>
        <begin position="341"/>
        <end position="351"/>
    </location>
</feature>
<evidence type="ECO:0000256" key="3">
    <source>
        <dbReference type="SAM" id="SignalP"/>
    </source>
</evidence>
<evidence type="ECO:0000313" key="5">
    <source>
        <dbReference type="EMBL" id="CAK0792819.1"/>
    </source>
</evidence>
<name>A0ABN9PJ34_9DINO</name>
<dbReference type="InterPro" id="IPR003609">
    <property type="entry name" value="Pan_app"/>
</dbReference>
<evidence type="ECO:0000256" key="2">
    <source>
        <dbReference type="SAM" id="Phobius"/>
    </source>
</evidence>
<accession>A0ABN9PJ34</accession>
<feature type="domain" description="Apple" evidence="4">
    <location>
        <begin position="152"/>
        <end position="219"/>
    </location>
</feature>
<feature type="transmembrane region" description="Helical" evidence="2">
    <location>
        <begin position="286"/>
        <end position="308"/>
    </location>
</feature>
<evidence type="ECO:0000256" key="1">
    <source>
        <dbReference type="SAM" id="MobiDB-lite"/>
    </source>
</evidence>
<feature type="region of interest" description="Disordered" evidence="1">
    <location>
        <begin position="432"/>
        <end position="478"/>
    </location>
</feature>
<evidence type="ECO:0000313" key="6">
    <source>
        <dbReference type="Proteomes" id="UP001189429"/>
    </source>
</evidence>
<dbReference type="PROSITE" id="PS50948">
    <property type="entry name" value="PAN"/>
    <property type="match status" value="1"/>
</dbReference>
<feature type="compositionally biased region" description="Basic and acidic residues" evidence="1">
    <location>
        <begin position="231"/>
        <end position="241"/>
    </location>
</feature>
<keyword evidence="3" id="KW-0732">Signal</keyword>